<evidence type="ECO:0000259" key="5">
    <source>
        <dbReference type="PROSITE" id="PS50042"/>
    </source>
</evidence>
<dbReference type="InterPro" id="IPR036390">
    <property type="entry name" value="WH_DNA-bd_sf"/>
</dbReference>
<organism evidence="7 8">
    <name type="scientific">Anoxybacteroides voinovskiense</name>
    <dbReference type="NCBI Taxonomy" id="230470"/>
    <lineage>
        <taxon>Bacteria</taxon>
        <taxon>Bacillati</taxon>
        <taxon>Bacillota</taxon>
        <taxon>Bacilli</taxon>
        <taxon>Bacillales</taxon>
        <taxon>Anoxybacillaceae</taxon>
        <taxon>Anoxybacteroides</taxon>
    </lineage>
</organism>
<gene>
    <name evidence="7" type="ORF">GGR02_002161</name>
</gene>
<dbReference type="PANTHER" id="PTHR24567:SF74">
    <property type="entry name" value="HTH-TYPE TRANSCRIPTIONAL REGULATOR ARCR"/>
    <property type="match status" value="1"/>
</dbReference>
<evidence type="ECO:0000313" key="8">
    <source>
        <dbReference type="Proteomes" id="UP000559598"/>
    </source>
</evidence>
<evidence type="ECO:0000259" key="6">
    <source>
        <dbReference type="PROSITE" id="PS51063"/>
    </source>
</evidence>
<dbReference type="Pfam" id="PF13545">
    <property type="entry name" value="HTH_Crp_2"/>
    <property type="match status" value="1"/>
</dbReference>
<dbReference type="InterPro" id="IPR018490">
    <property type="entry name" value="cNMP-bd_dom_sf"/>
</dbReference>
<evidence type="ECO:0000313" key="7">
    <source>
        <dbReference type="EMBL" id="MBB4074395.1"/>
    </source>
</evidence>
<dbReference type="AlphaFoldDB" id="A0A840DS03"/>
<sequence>MMTALQAFEEKKRFVHLKELLRSANHIQKIKKGTFLFQEGMVANELYLILSGKIQMSKMSQDGKEMCFRICSAGEIIGELTLFTNDPKYLLNAKVMEDGEVAVIKKDYLEEQLLLNPTLTFEYMQWLSNHARRTQTKFRDLILLGKKGALYSTLIRMCNSYGIRLKDGSILIDLPLKNQDLANFCGTTRESVNRMLNALKQEGILSIHKGKITIHDLDYLKREVQCENCPVEICRIE</sequence>
<keyword evidence="2" id="KW-0238">DNA-binding</keyword>
<evidence type="ECO:0000256" key="3">
    <source>
        <dbReference type="ARBA" id="ARBA00023159"/>
    </source>
</evidence>
<dbReference type="PROSITE" id="PS51063">
    <property type="entry name" value="HTH_CRP_2"/>
    <property type="match status" value="1"/>
</dbReference>
<dbReference type="GO" id="GO:0005829">
    <property type="term" value="C:cytosol"/>
    <property type="evidence" value="ECO:0007669"/>
    <property type="project" value="TreeGrafter"/>
</dbReference>
<feature type="domain" description="Cyclic nucleotide-binding" evidence="5">
    <location>
        <begin position="5"/>
        <end position="88"/>
    </location>
</feature>
<dbReference type="SMART" id="SM00100">
    <property type="entry name" value="cNMP"/>
    <property type="match status" value="1"/>
</dbReference>
<dbReference type="SUPFAM" id="SSF51206">
    <property type="entry name" value="cAMP-binding domain-like"/>
    <property type="match status" value="1"/>
</dbReference>
<keyword evidence="3" id="KW-0010">Activator</keyword>
<proteinExistence type="predicted"/>
<dbReference type="Proteomes" id="UP000559598">
    <property type="component" value="Unassembled WGS sequence"/>
</dbReference>
<feature type="domain" description="HTH crp-type" evidence="6">
    <location>
        <begin position="144"/>
        <end position="218"/>
    </location>
</feature>
<comment type="caution">
    <text evidence="7">The sequence shown here is derived from an EMBL/GenBank/DDBJ whole genome shotgun (WGS) entry which is preliminary data.</text>
</comment>
<dbReference type="SUPFAM" id="SSF46785">
    <property type="entry name" value="Winged helix' DNA-binding domain"/>
    <property type="match status" value="1"/>
</dbReference>
<dbReference type="InterPro" id="IPR050397">
    <property type="entry name" value="Env_Response_Regulators"/>
</dbReference>
<dbReference type="CDD" id="cd00092">
    <property type="entry name" value="HTH_CRP"/>
    <property type="match status" value="1"/>
</dbReference>
<dbReference type="Pfam" id="PF00027">
    <property type="entry name" value="cNMP_binding"/>
    <property type="match status" value="1"/>
</dbReference>
<evidence type="ECO:0000256" key="2">
    <source>
        <dbReference type="ARBA" id="ARBA00023125"/>
    </source>
</evidence>
<dbReference type="CDD" id="cd00038">
    <property type="entry name" value="CAP_ED"/>
    <property type="match status" value="1"/>
</dbReference>
<dbReference type="GO" id="GO:0003677">
    <property type="term" value="F:DNA binding"/>
    <property type="evidence" value="ECO:0007669"/>
    <property type="project" value="UniProtKB-KW"/>
</dbReference>
<dbReference type="InterPro" id="IPR014710">
    <property type="entry name" value="RmlC-like_jellyroll"/>
</dbReference>
<dbReference type="EMBL" id="JACIDE010000014">
    <property type="protein sequence ID" value="MBB4074395.1"/>
    <property type="molecule type" value="Genomic_DNA"/>
</dbReference>
<dbReference type="Gene3D" id="2.60.120.10">
    <property type="entry name" value="Jelly Rolls"/>
    <property type="match status" value="1"/>
</dbReference>
<keyword evidence="4" id="KW-0804">Transcription</keyword>
<keyword evidence="8" id="KW-1185">Reference proteome</keyword>
<name>A0A840DS03_9BACL</name>
<reference evidence="7 8" key="1">
    <citation type="submission" date="2020-08" db="EMBL/GenBank/DDBJ databases">
        <title>Genomic Encyclopedia of Type Strains, Phase IV (KMG-IV): sequencing the most valuable type-strain genomes for metagenomic binning, comparative biology and taxonomic classification.</title>
        <authorList>
            <person name="Goeker M."/>
        </authorList>
    </citation>
    <scope>NUCLEOTIDE SEQUENCE [LARGE SCALE GENOMIC DNA]</scope>
    <source>
        <strain evidence="7 8">DSM 17075</strain>
    </source>
</reference>
<accession>A0A840DS03</accession>
<evidence type="ECO:0000256" key="1">
    <source>
        <dbReference type="ARBA" id="ARBA00023015"/>
    </source>
</evidence>
<dbReference type="PANTHER" id="PTHR24567">
    <property type="entry name" value="CRP FAMILY TRANSCRIPTIONAL REGULATORY PROTEIN"/>
    <property type="match status" value="1"/>
</dbReference>
<dbReference type="Gene3D" id="1.10.10.10">
    <property type="entry name" value="Winged helix-like DNA-binding domain superfamily/Winged helix DNA-binding domain"/>
    <property type="match status" value="1"/>
</dbReference>
<protein>
    <submittedName>
        <fullName evidence="7">CRP/FNR family transcriptional regulator</fullName>
    </submittedName>
</protein>
<dbReference type="InterPro" id="IPR036388">
    <property type="entry name" value="WH-like_DNA-bd_sf"/>
</dbReference>
<dbReference type="GO" id="GO:0003700">
    <property type="term" value="F:DNA-binding transcription factor activity"/>
    <property type="evidence" value="ECO:0007669"/>
    <property type="project" value="TreeGrafter"/>
</dbReference>
<dbReference type="InterPro" id="IPR000595">
    <property type="entry name" value="cNMP-bd_dom"/>
</dbReference>
<evidence type="ECO:0000256" key="4">
    <source>
        <dbReference type="ARBA" id="ARBA00023163"/>
    </source>
</evidence>
<keyword evidence="1" id="KW-0805">Transcription regulation</keyword>
<dbReference type="PROSITE" id="PS50042">
    <property type="entry name" value="CNMP_BINDING_3"/>
    <property type="match status" value="1"/>
</dbReference>
<dbReference type="PRINTS" id="PR00034">
    <property type="entry name" value="HTHCRP"/>
</dbReference>
<dbReference type="InterPro" id="IPR012318">
    <property type="entry name" value="HTH_CRP"/>
</dbReference>
<dbReference type="SMART" id="SM00419">
    <property type="entry name" value="HTH_CRP"/>
    <property type="match status" value="1"/>
</dbReference>